<gene>
    <name evidence="1" type="ORF">EYB31_23305</name>
</gene>
<sequence>MINTFLKEYRQYNEALEHAMHDGRVTTAEYARLAAGLLELLAKAEPEHVLYKSRLGECHHLDGYLRKAGEAYSQVLEQDPPLPVTEDDIRLMKRFCPVLLTQADEPFPLKDIVAIHHPELPIIGYHLFWEDDYDFPDDHEPCDHEEVWISYDPASESVTGVLCWFHSRVLSSESGVEEANQNGGRAVIRIEWGKHGSLLHGWEHMRVPLTGQTILEWLGDTYEQVKNGGRKPEHPLKKLWPSGFAGSWEQYTDFSVCVDPVERLDRKPLFFKTRWANAVMFIQAIHYNFHPKMEWPARFQA</sequence>
<comment type="caution">
    <text evidence="1">The sequence shown here is derived from an EMBL/GenBank/DDBJ whole genome shotgun (WGS) entry which is preliminary data.</text>
</comment>
<dbReference type="OrthoDB" id="9812500at2"/>
<evidence type="ECO:0008006" key="3">
    <source>
        <dbReference type="Google" id="ProtNLM"/>
    </source>
</evidence>
<proteinExistence type="predicted"/>
<reference evidence="1 2" key="1">
    <citation type="submission" date="2019-02" db="EMBL/GenBank/DDBJ databases">
        <title>Paenibacillus sp. nov., isolated from surface-sterilized tissue of Thalictrum simplex L.</title>
        <authorList>
            <person name="Tuo L."/>
        </authorList>
    </citation>
    <scope>NUCLEOTIDE SEQUENCE [LARGE SCALE GENOMIC DNA]</scope>
    <source>
        <strain evidence="1 2">N2SHLJ1</strain>
    </source>
</reference>
<dbReference type="EMBL" id="SIRE01000017">
    <property type="protein sequence ID" value="TBL75339.1"/>
    <property type="molecule type" value="Genomic_DNA"/>
</dbReference>
<keyword evidence="2" id="KW-1185">Reference proteome</keyword>
<dbReference type="Proteomes" id="UP000293142">
    <property type="component" value="Unassembled WGS sequence"/>
</dbReference>
<evidence type="ECO:0000313" key="1">
    <source>
        <dbReference type="EMBL" id="TBL75339.1"/>
    </source>
</evidence>
<accession>A0A4Q9DML4</accession>
<name>A0A4Q9DML4_9BACL</name>
<organism evidence="1 2">
    <name type="scientific">Paenibacillus thalictri</name>
    <dbReference type="NCBI Taxonomy" id="2527873"/>
    <lineage>
        <taxon>Bacteria</taxon>
        <taxon>Bacillati</taxon>
        <taxon>Bacillota</taxon>
        <taxon>Bacilli</taxon>
        <taxon>Bacillales</taxon>
        <taxon>Paenibacillaceae</taxon>
        <taxon>Paenibacillus</taxon>
    </lineage>
</organism>
<dbReference type="RefSeq" id="WP_131015826.1">
    <property type="nucleotide sequence ID" value="NZ_SIRE01000017.1"/>
</dbReference>
<dbReference type="AlphaFoldDB" id="A0A4Q9DML4"/>
<protein>
    <recommendedName>
        <fullName evidence="3">Tetratricopeptide repeat protein</fullName>
    </recommendedName>
</protein>
<evidence type="ECO:0000313" key="2">
    <source>
        <dbReference type="Proteomes" id="UP000293142"/>
    </source>
</evidence>